<name>A0ABS5KQ53_9ACTN</name>
<proteinExistence type="predicted"/>
<accession>A0ABS5KQ53</accession>
<dbReference type="EMBL" id="JAAFYZ010000043">
    <property type="protein sequence ID" value="MBS2548174.1"/>
    <property type="molecule type" value="Genomic_DNA"/>
</dbReference>
<keyword evidence="1" id="KW-0732">Signal</keyword>
<dbReference type="Proteomes" id="UP000730482">
    <property type="component" value="Unassembled WGS sequence"/>
</dbReference>
<dbReference type="RefSeq" id="WP_212009749.1">
    <property type="nucleotide sequence ID" value="NZ_JAAFYZ010000043.1"/>
</dbReference>
<protein>
    <submittedName>
        <fullName evidence="2">Uncharacterized protein</fullName>
    </submittedName>
</protein>
<evidence type="ECO:0000256" key="1">
    <source>
        <dbReference type="SAM" id="SignalP"/>
    </source>
</evidence>
<sequence>MPALKKMRHVTAIAGGAAVLMLGGLAAASPASADTNISCTEWNDSQTVGYACYGDANEFIARAICWDDSTQYGTWEPVNSGEVSYAYCAGHGGLQSSGIDWY</sequence>
<evidence type="ECO:0000313" key="2">
    <source>
        <dbReference type="EMBL" id="MBS2548174.1"/>
    </source>
</evidence>
<keyword evidence="3" id="KW-1185">Reference proteome</keyword>
<feature type="chain" id="PRO_5046660448" evidence="1">
    <location>
        <begin position="34"/>
        <end position="102"/>
    </location>
</feature>
<gene>
    <name evidence="2" type="ORF">KGQ19_15000</name>
</gene>
<feature type="signal peptide" evidence="1">
    <location>
        <begin position="1"/>
        <end position="33"/>
    </location>
</feature>
<organism evidence="2 3">
    <name type="scientific">Catenulispora pinistramenti</name>
    <dbReference type="NCBI Taxonomy" id="2705254"/>
    <lineage>
        <taxon>Bacteria</taxon>
        <taxon>Bacillati</taxon>
        <taxon>Actinomycetota</taxon>
        <taxon>Actinomycetes</taxon>
        <taxon>Catenulisporales</taxon>
        <taxon>Catenulisporaceae</taxon>
        <taxon>Catenulispora</taxon>
    </lineage>
</organism>
<comment type="caution">
    <text evidence="2">The sequence shown here is derived from an EMBL/GenBank/DDBJ whole genome shotgun (WGS) entry which is preliminary data.</text>
</comment>
<reference evidence="2 3" key="1">
    <citation type="submission" date="2020-02" db="EMBL/GenBank/DDBJ databases">
        <title>Acidophilic actinobacteria isolated from forest soil.</title>
        <authorList>
            <person name="Golinska P."/>
        </authorList>
    </citation>
    <scope>NUCLEOTIDE SEQUENCE [LARGE SCALE GENOMIC DNA]</scope>
    <source>
        <strain evidence="2 3">NL8</strain>
    </source>
</reference>
<evidence type="ECO:0000313" key="3">
    <source>
        <dbReference type="Proteomes" id="UP000730482"/>
    </source>
</evidence>